<comment type="caution">
    <text evidence="2">The sequence shown here is derived from an EMBL/GenBank/DDBJ whole genome shotgun (WGS) entry which is preliminary data.</text>
</comment>
<feature type="region of interest" description="Disordered" evidence="1">
    <location>
        <begin position="1"/>
        <end position="20"/>
    </location>
</feature>
<evidence type="ECO:0000256" key="1">
    <source>
        <dbReference type="SAM" id="MobiDB-lite"/>
    </source>
</evidence>
<dbReference type="OrthoDB" id="514624at2759"/>
<protein>
    <submittedName>
        <fullName evidence="2">Thioredoxin H</fullName>
    </submittedName>
</protein>
<accession>A0A2P6V1C5</accession>
<sequence>MAVRRRRTTPAKGPSGPTSRVRAVESLEQWDSMLAKAASGRRLVVCQFFQAQNYACAQMRSYFRRMSVDPALKKAAFAEIEVDAVEAELLEECGVVQGVTRIPHYACFVDGEEVETYTGGQPSEVQAMIQRQLAQLHSGSSLLTKLLLAAGGAAAIGAALWWRVRSSGGGGGDGAPANLGEELRSLGERIRLAQQRKRNCERAGKLKGAKHQARILRQLQVQRQAAEQQMLQREQPGAAAAAPGGDAERAGGTRGRKGRGRRQQGGASPIPEGIATAQYSSDDEGASSSVCRQRRRPPPGSVLYSDEE</sequence>
<name>A0A2P6V1C5_9CHLO</name>
<dbReference type="InterPro" id="IPR050620">
    <property type="entry name" value="Thioredoxin_H-type-like"/>
</dbReference>
<dbReference type="PANTHER" id="PTHR10438:SF468">
    <property type="entry name" value="THIOREDOXIN-1-RELATED"/>
    <property type="match status" value="1"/>
</dbReference>
<dbReference type="Proteomes" id="UP000239649">
    <property type="component" value="Unassembled WGS sequence"/>
</dbReference>
<reference evidence="2 3" key="1">
    <citation type="journal article" date="2018" name="Plant J.">
        <title>Genome sequences of Chlorella sorokiniana UTEX 1602 and Micractinium conductrix SAG 241.80: implications to maltose excretion by a green alga.</title>
        <authorList>
            <person name="Arriola M.B."/>
            <person name="Velmurugan N."/>
            <person name="Zhang Y."/>
            <person name="Plunkett M.H."/>
            <person name="Hondzo H."/>
            <person name="Barney B.M."/>
        </authorList>
    </citation>
    <scope>NUCLEOTIDE SEQUENCE [LARGE SCALE GENOMIC DNA]</scope>
    <source>
        <strain evidence="2 3">SAG 241.80</strain>
    </source>
</reference>
<dbReference type="AlphaFoldDB" id="A0A2P6V1C5"/>
<gene>
    <name evidence="2" type="ORF">C2E20_8490</name>
</gene>
<dbReference type="EMBL" id="LHPF02000046">
    <property type="protein sequence ID" value="PSC67844.1"/>
    <property type="molecule type" value="Genomic_DNA"/>
</dbReference>
<keyword evidence="3" id="KW-1185">Reference proteome</keyword>
<dbReference type="InterPro" id="IPR036249">
    <property type="entry name" value="Thioredoxin-like_sf"/>
</dbReference>
<feature type="region of interest" description="Disordered" evidence="1">
    <location>
        <begin position="226"/>
        <end position="308"/>
    </location>
</feature>
<dbReference type="STRING" id="554055.A0A2P6V1C5"/>
<dbReference type="SUPFAM" id="SSF52833">
    <property type="entry name" value="Thioredoxin-like"/>
    <property type="match status" value="1"/>
</dbReference>
<dbReference type="PANTHER" id="PTHR10438">
    <property type="entry name" value="THIOREDOXIN"/>
    <property type="match status" value="1"/>
</dbReference>
<evidence type="ECO:0000313" key="3">
    <source>
        <dbReference type="Proteomes" id="UP000239649"/>
    </source>
</evidence>
<feature type="compositionally biased region" description="Low complexity" evidence="1">
    <location>
        <begin position="226"/>
        <end position="245"/>
    </location>
</feature>
<organism evidence="2 3">
    <name type="scientific">Micractinium conductrix</name>
    <dbReference type="NCBI Taxonomy" id="554055"/>
    <lineage>
        <taxon>Eukaryota</taxon>
        <taxon>Viridiplantae</taxon>
        <taxon>Chlorophyta</taxon>
        <taxon>core chlorophytes</taxon>
        <taxon>Trebouxiophyceae</taxon>
        <taxon>Chlorellales</taxon>
        <taxon>Chlorellaceae</taxon>
        <taxon>Chlorella clade</taxon>
        <taxon>Micractinium</taxon>
    </lineage>
</organism>
<dbReference type="Gene3D" id="3.40.30.10">
    <property type="entry name" value="Glutaredoxin"/>
    <property type="match status" value="1"/>
</dbReference>
<evidence type="ECO:0000313" key="2">
    <source>
        <dbReference type="EMBL" id="PSC67844.1"/>
    </source>
</evidence>
<proteinExistence type="predicted"/>